<dbReference type="SUPFAM" id="SSF53756">
    <property type="entry name" value="UDP-Glycosyltransferase/glycogen phosphorylase"/>
    <property type="match status" value="1"/>
</dbReference>
<dbReference type="PANTHER" id="PTHR48047">
    <property type="entry name" value="GLYCOSYLTRANSFERASE"/>
    <property type="match status" value="1"/>
</dbReference>
<dbReference type="CDD" id="cd03784">
    <property type="entry name" value="GT1_Gtf-like"/>
    <property type="match status" value="1"/>
</dbReference>
<comment type="caution">
    <text evidence="5">The sequence shown here is derived from an EMBL/GenBank/DDBJ whole genome shotgun (WGS) entry which is preliminary data.</text>
</comment>
<keyword evidence="3" id="KW-0808">Transferase</keyword>
<evidence type="ECO:0000313" key="6">
    <source>
        <dbReference type="Proteomes" id="UP001341840"/>
    </source>
</evidence>
<sequence length="383" mass="42998">MGSSAQQHVLLFPFMAKGHTIPLLQFGRILLNRHVAITVVTTPANRPFVEESLASTAASVVTIPFTKSVVPGVESTDKLPSMSLFYNFALSTVSMQPHFEQALEALPRVSFMVTDGFLWWTLQSANKFKIRRLVYYGMSSYCLLLYRVAAVEGVLSGPQPEGELVELTQFTWIRMCKDDVEAEFRNGEVGNVAQEVNMKMVEATMNSYGVVENSFYELQPVFVAYLNSNYSYKKWCVGPFCLPAQRPNKIYSHPDTKPRWIQWLDEKLEQKNSVLYVSFGSQPEISHEQLEEIAFGLEESSVSFVWVITKKNWELPEGFEESEKQRHGSEGVGGSKRNTNARERKRVSKPLRLELGVGKRVRRGSNLGLAVGGGSTSECENGG</sequence>
<evidence type="ECO:0000256" key="3">
    <source>
        <dbReference type="ARBA" id="ARBA00022679"/>
    </source>
</evidence>
<feature type="region of interest" description="Disordered" evidence="4">
    <location>
        <begin position="318"/>
        <end position="351"/>
    </location>
</feature>
<keyword evidence="6" id="KW-1185">Reference proteome</keyword>
<evidence type="ECO:0000256" key="2">
    <source>
        <dbReference type="ARBA" id="ARBA00022676"/>
    </source>
</evidence>
<gene>
    <name evidence="5" type="ORF">PIB30_035950</name>
</gene>
<evidence type="ECO:0000313" key="5">
    <source>
        <dbReference type="EMBL" id="MED6109682.1"/>
    </source>
</evidence>
<dbReference type="PANTHER" id="PTHR48047:SF51">
    <property type="entry name" value="GLYCOSYLTRANSFERASE"/>
    <property type="match status" value="1"/>
</dbReference>
<dbReference type="Gene3D" id="3.40.50.2000">
    <property type="entry name" value="Glycogen Phosphorylase B"/>
    <property type="match status" value="2"/>
</dbReference>
<comment type="similarity">
    <text evidence="1">Belongs to the UDP-glycosyltransferase family.</text>
</comment>
<name>A0ABU6QCN9_9FABA</name>
<dbReference type="Proteomes" id="UP001341840">
    <property type="component" value="Unassembled WGS sequence"/>
</dbReference>
<organism evidence="5 6">
    <name type="scientific">Stylosanthes scabra</name>
    <dbReference type="NCBI Taxonomy" id="79078"/>
    <lineage>
        <taxon>Eukaryota</taxon>
        <taxon>Viridiplantae</taxon>
        <taxon>Streptophyta</taxon>
        <taxon>Embryophyta</taxon>
        <taxon>Tracheophyta</taxon>
        <taxon>Spermatophyta</taxon>
        <taxon>Magnoliopsida</taxon>
        <taxon>eudicotyledons</taxon>
        <taxon>Gunneridae</taxon>
        <taxon>Pentapetalae</taxon>
        <taxon>rosids</taxon>
        <taxon>fabids</taxon>
        <taxon>Fabales</taxon>
        <taxon>Fabaceae</taxon>
        <taxon>Papilionoideae</taxon>
        <taxon>50 kb inversion clade</taxon>
        <taxon>dalbergioids sensu lato</taxon>
        <taxon>Dalbergieae</taxon>
        <taxon>Pterocarpus clade</taxon>
        <taxon>Stylosanthes</taxon>
    </lineage>
</organism>
<reference evidence="5 6" key="1">
    <citation type="journal article" date="2023" name="Plants (Basel)">
        <title>Bridging the Gap: Combining Genomics and Transcriptomics Approaches to Understand Stylosanthes scabra, an Orphan Legume from the Brazilian Caatinga.</title>
        <authorList>
            <person name="Ferreira-Neto J.R.C."/>
            <person name="da Silva M.D."/>
            <person name="Binneck E."/>
            <person name="de Melo N.F."/>
            <person name="da Silva R.H."/>
            <person name="de Melo A.L.T.M."/>
            <person name="Pandolfi V."/>
            <person name="Bustamante F.O."/>
            <person name="Brasileiro-Vidal A.C."/>
            <person name="Benko-Iseppon A.M."/>
        </authorList>
    </citation>
    <scope>NUCLEOTIDE SEQUENCE [LARGE SCALE GENOMIC DNA]</scope>
    <source>
        <tissue evidence="5">Leaves</tissue>
    </source>
</reference>
<evidence type="ECO:0000256" key="1">
    <source>
        <dbReference type="ARBA" id="ARBA00009995"/>
    </source>
</evidence>
<evidence type="ECO:0000256" key="4">
    <source>
        <dbReference type="SAM" id="MobiDB-lite"/>
    </source>
</evidence>
<protein>
    <submittedName>
        <fullName evidence="5">Uncharacterized protein</fullName>
    </submittedName>
</protein>
<accession>A0ABU6QCN9</accession>
<dbReference type="InterPro" id="IPR002213">
    <property type="entry name" value="UDP_glucos_trans"/>
</dbReference>
<proteinExistence type="inferred from homology"/>
<dbReference type="EMBL" id="JASCZI010000174">
    <property type="protein sequence ID" value="MED6109682.1"/>
    <property type="molecule type" value="Genomic_DNA"/>
</dbReference>
<keyword evidence="2" id="KW-0328">Glycosyltransferase</keyword>